<comment type="caution">
    <text evidence="15">The sequence shown here is derived from an EMBL/GenBank/DDBJ whole genome shotgun (WGS) entry which is preliminary data.</text>
</comment>
<evidence type="ECO:0000256" key="3">
    <source>
        <dbReference type="ARBA" id="ARBA00007809"/>
    </source>
</evidence>
<feature type="transmembrane region" description="Helical" evidence="13">
    <location>
        <begin position="189"/>
        <end position="209"/>
    </location>
</feature>
<proteinExistence type="inferred from homology"/>
<evidence type="ECO:0000256" key="10">
    <source>
        <dbReference type="ARBA" id="ARBA00022989"/>
    </source>
</evidence>
<gene>
    <name evidence="15" type="ORF">V7S43_002343</name>
</gene>
<evidence type="ECO:0000256" key="5">
    <source>
        <dbReference type="ARBA" id="ARBA00022448"/>
    </source>
</evidence>
<keyword evidence="16" id="KW-1185">Reference proteome</keyword>
<evidence type="ECO:0000256" key="13">
    <source>
        <dbReference type="SAM" id="Phobius"/>
    </source>
</evidence>
<comment type="similarity">
    <text evidence="3">Belongs to the SWEET sugar transporter family.</text>
</comment>
<evidence type="ECO:0000256" key="7">
    <source>
        <dbReference type="ARBA" id="ARBA00022597"/>
    </source>
</evidence>
<dbReference type="InterPro" id="IPR004316">
    <property type="entry name" value="SWEET_rpt"/>
</dbReference>
<keyword evidence="12 13" id="KW-0472">Membrane</keyword>
<evidence type="ECO:0000256" key="11">
    <source>
        <dbReference type="ARBA" id="ARBA00023034"/>
    </source>
</evidence>
<comment type="subcellular location">
    <subcellularLocation>
        <location evidence="1">Cell membrane</location>
        <topology evidence="1">Multi-pass membrane protein</topology>
    </subcellularLocation>
    <subcellularLocation>
        <location evidence="2">Golgi apparatus membrane</location>
        <topology evidence="2">Multi-pass membrane protein</topology>
    </subcellularLocation>
</comment>
<keyword evidence="9" id="KW-0677">Repeat</keyword>
<feature type="signal peptide" evidence="14">
    <location>
        <begin position="1"/>
        <end position="17"/>
    </location>
</feature>
<keyword evidence="14" id="KW-0732">Signal</keyword>
<evidence type="ECO:0000256" key="12">
    <source>
        <dbReference type="ARBA" id="ARBA00023136"/>
    </source>
</evidence>
<sequence length="261" mass="28301">MGLWVTLLRVATAIVQCGMTLSPGPDIIKVYKNKTTGDMAALPLVAMVVNNYLWTVYGYLTDSIFPLMATQLFGMGAAIAFTVVYYRWAVDRPALDRLLVGGLVLCAVITLYIVLGVAGVTSQNDDQVGTTLGYGALVTNLWMYASPLGTIRHVIKTKSAASLPINISVMMLFNTVLWVTLAIVDNDMIILAVNVTGFWLAISQITVYMRYRPNKSIAAHEEAPSLSNKQISVIISPTNGLGPVKSPVYQALASPIEKTRL</sequence>
<dbReference type="Proteomes" id="UP001632037">
    <property type="component" value="Unassembled WGS sequence"/>
</dbReference>
<dbReference type="GO" id="GO:0005886">
    <property type="term" value="C:plasma membrane"/>
    <property type="evidence" value="ECO:0007669"/>
    <property type="project" value="UniProtKB-SubCell"/>
</dbReference>
<keyword evidence="7" id="KW-0762">Sugar transport</keyword>
<dbReference type="AlphaFoldDB" id="A0ABD3G1T1"/>
<accession>A0ABD3G1T1</accession>
<protein>
    <recommendedName>
        <fullName evidence="4">Sugar transporter SWEET1</fullName>
    </recommendedName>
</protein>
<feature type="chain" id="PRO_5044787645" description="Sugar transporter SWEET1" evidence="14">
    <location>
        <begin position="18"/>
        <end position="261"/>
    </location>
</feature>
<feature type="transmembrane region" description="Helical" evidence="13">
    <location>
        <begin position="163"/>
        <end position="183"/>
    </location>
</feature>
<feature type="transmembrane region" description="Helical" evidence="13">
    <location>
        <begin position="63"/>
        <end position="86"/>
    </location>
</feature>
<dbReference type="Gene3D" id="1.20.1280.290">
    <property type="match status" value="2"/>
</dbReference>
<evidence type="ECO:0000256" key="9">
    <source>
        <dbReference type="ARBA" id="ARBA00022737"/>
    </source>
</evidence>
<dbReference type="InterPro" id="IPR047664">
    <property type="entry name" value="SWEET"/>
</dbReference>
<keyword evidence="11" id="KW-0333">Golgi apparatus</keyword>
<evidence type="ECO:0000256" key="4">
    <source>
        <dbReference type="ARBA" id="ARBA00021741"/>
    </source>
</evidence>
<dbReference type="Pfam" id="PF03083">
    <property type="entry name" value="MtN3_slv"/>
    <property type="match status" value="2"/>
</dbReference>
<keyword evidence="6" id="KW-1003">Cell membrane</keyword>
<dbReference type="GO" id="GO:0000139">
    <property type="term" value="C:Golgi membrane"/>
    <property type="evidence" value="ECO:0007669"/>
    <property type="project" value="UniProtKB-SubCell"/>
</dbReference>
<feature type="transmembrane region" description="Helical" evidence="13">
    <location>
        <begin position="39"/>
        <end position="57"/>
    </location>
</feature>
<feature type="transmembrane region" description="Helical" evidence="13">
    <location>
        <begin position="132"/>
        <end position="151"/>
    </location>
</feature>
<keyword evidence="5" id="KW-0813">Transport</keyword>
<organism evidence="15 16">
    <name type="scientific">Phytophthora oleae</name>
    <dbReference type="NCBI Taxonomy" id="2107226"/>
    <lineage>
        <taxon>Eukaryota</taxon>
        <taxon>Sar</taxon>
        <taxon>Stramenopiles</taxon>
        <taxon>Oomycota</taxon>
        <taxon>Peronosporomycetes</taxon>
        <taxon>Peronosporales</taxon>
        <taxon>Peronosporaceae</taxon>
        <taxon>Phytophthora</taxon>
    </lineage>
</organism>
<evidence type="ECO:0000313" key="15">
    <source>
        <dbReference type="EMBL" id="KAL3673048.1"/>
    </source>
</evidence>
<evidence type="ECO:0000313" key="16">
    <source>
        <dbReference type="Proteomes" id="UP001632037"/>
    </source>
</evidence>
<evidence type="ECO:0000256" key="14">
    <source>
        <dbReference type="SAM" id="SignalP"/>
    </source>
</evidence>
<evidence type="ECO:0000256" key="2">
    <source>
        <dbReference type="ARBA" id="ARBA00004653"/>
    </source>
</evidence>
<evidence type="ECO:0000256" key="8">
    <source>
        <dbReference type="ARBA" id="ARBA00022692"/>
    </source>
</evidence>
<dbReference type="EMBL" id="JBIMZQ010000003">
    <property type="protein sequence ID" value="KAL3673048.1"/>
    <property type="molecule type" value="Genomic_DNA"/>
</dbReference>
<dbReference type="FunFam" id="1.20.1280.290:FF:000007">
    <property type="entry name" value="Bidirectional sugar transporter SWEET7"/>
    <property type="match status" value="1"/>
</dbReference>
<dbReference type="PANTHER" id="PTHR10791:SF30">
    <property type="entry name" value="SUGAR TRANSPORTER SWEET1"/>
    <property type="match status" value="1"/>
</dbReference>
<name>A0ABD3G1T1_9STRA</name>
<keyword evidence="8 13" id="KW-0812">Transmembrane</keyword>
<dbReference type="FunFam" id="1.20.1280.290:FF:000004">
    <property type="entry name" value="Sugar transporter SWEET"/>
    <property type="match status" value="1"/>
</dbReference>
<dbReference type="PANTHER" id="PTHR10791">
    <property type="entry name" value="RAG1-ACTIVATING PROTEIN 1"/>
    <property type="match status" value="1"/>
</dbReference>
<evidence type="ECO:0000256" key="6">
    <source>
        <dbReference type="ARBA" id="ARBA00022475"/>
    </source>
</evidence>
<keyword evidence="10 13" id="KW-1133">Transmembrane helix</keyword>
<feature type="transmembrane region" description="Helical" evidence="13">
    <location>
        <begin position="98"/>
        <end position="120"/>
    </location>
</feature>
<evidence type="ECO:0000256" key="1">
    <source>
        <dbReference type="ARBA" id="ARBA00004651"/>
    </source>
</evidence>
<reference evidence="15 16" key="1">
    <citation type="submission" date="2024-09" db="EMBL/GenBank/DDBJ databases">
        <title>Genome sequencing and assembly of Phytophthora oleae, isolate VK10A, causative agent of rot of olive drupes.</title>
        <authorList>
            <person name="Conti Taguali S."/>
            <person name="Riolo M."/>
            <person name="La Spada F."/>
            <person name="Cacciola S.O."/>
            <person name="Dionisio G."/>
        </authorList>
    </citation>
    <scope>NUCLEOTIDE SEQUENCE [LARGE SCALE GENOMIC DNA]</scope>
    <source>
        <strain evidence="15 16">VK10A</strain>
    </source>
</reference>